<reference evidence="2" key="1">
    <citation type="journal article" date="2002" name="Science">
        <title>The draft genome of Ciona intestinalis: insights into chordate and vertebrate origins.</title>
        <authorList>
            <person name="Dehal P."/>
            <person name="Satou Y."/>
            <person name="Campbell R.K."/>
            <person name="Chapman J."/>
            <person name="Degnan B."/>
            <person name="De Tomaso A."/>
            <person name="Davidson B."/>
            <person name="Di Gregorio A."/>
            <person name="Gelpke M."/>
            <person name="Goodstein D.M."/>
            <person name="Harafuji N."/>
            <person name="Hastings K.E."/>
            <person name="Ho I."/>
            <person name="Hotta K."/>
            <person name="Huang W."/>
            <person name="Kawashima T."/>
            <person name="Lemaire P."/>
            <person name="Martinez D."/>
            <person name="Meinertzhagen I.A."/>
            <person name="Necula S."/>
            <person name="Nonaka M."/>
            <person name="Putnam N."/>
            <person name="Rash S."/>
            <person name="Saiga H."/>
            <person name="Satake M."/>
            <person name="Terry A."/>
            <person name="Yamada L."/>
            <person name="Wang H.G."/>
            <person name="Awazu S."/>
            <person name="Azumi K."/>
            <person name="Boore J."/>
            <person name="Branno M."/>
            <person name="Chin-Bow S."/>
            <person name="DeSantis R."/>
            <person name="Doyle S."/>
            <person name="Francino P."/>
            <person name="Keys D.N."/>
            <person name="Haga S."/>
            <person name="Hayashi H."/>
            <person name="Hino K."/>
            <person name="Imai K.S."/>
            <person name="Inaba K."/>
            <person name="Kano S."/>
            <person name="Kobayashi K."/>
            <person name="Kobayashi M."/>
            <person name="Lee B.I."/>
            <person name="Makabe K.W."/>
            <person name="Manohar C."/>
            <person name="Matassi G."/>
            <person name="Medina M."/>
            <person name="Mochizuki Y."/>
            <person name="Mount S."/>
            <person name="Morishita T."/>
            <person name="Miura S."/>
            <person name="Nakayama A."/>
            <person name="Nishizaka S."/>
            <person name="Nomoto H."/>
            <person name="Ohta F."/>
            <person name="Oishi K."/>
            <person name="Rigoutsos I."/>
            <person name="Sano M."/>
            <person name="Sasaki A."/>
            <person name="Sasakura Y."/>
            <person name="Shoguchi E."/>
            <person name="Shin-i T."/>
            <person name="Spagnuolo A."/>
            <person name="Stainier D."/>
            <person name="Suzuki M.M."/>
            <person name="Tassy O."/>
            <person name="Takatori N."/>
            <person name="Tokuoka M."/>
            <person name="Yagi K."/>
            <person name="Yoshizaki F."/>
            <person name="Wada S."/>
            <person name="Zhang C."/>
            <person name="Hyatt P.D."/>
            <person name="Larimer F."/>
            <person name="Detter C."/>
            <person name="Doggett N."/>
            <person name="Glavina T."/>
            <person name="Hawkins T."/>
            <person name="Richardson P."/>
            <person name="Lucas S."/>
            <person name="Kohara Y."/>
            <person name="Levine M."/>
            <person name="Satoh N."/>
            <person name="Rokhsar D.S."/>
        </authorList>
    </citation>
    <scope>NUCLEOTIDE SEQUENCE [LARGE SCALE GENOMIC DNA]</scope>
</reference>
<evidence type="ECO:0000313" key="2">
    <source>
        <dbReference type="Proteomes" id="UP000008144"/>
    </source>
</evidence>
<proteinExistence type="predicted"/>
<dbReference type="HOGENOM" id="CLU_3376905_0_0_1"/>
<keyword evidence="2" id="KW-1185">Reference proteome</keyword>
<accession>H2XQF9</accession>
<reference evidence="1" key="2">
    <citation type="journal article" date="2008" name="Genome Biol.">
        <title>Improved genome assembly and evidence-based global gene model set for the chordate Ciona intestinalis: new insight into intron and operon populations.</title>
        <authorList>
            <person name="Satou Y."/>
            <person name="Mineta K."/>
            <person name="Ogasawara M."/>
            <person name="Sasakura Y."/>
            <person name="Shoguchi E."/>
            <person name="Ueno K."/>
            <person name="Yamada L."/>
            <person name="Matsumoto J."/>
            <person name="Wasserscheid J."/>
            <person name="Dewar K."/>
            <person name="Wiley G.B."/>
            <person name="Macmil S.L."/>
            <person name="Roe B.A."/>
            <person name="Zeller R.W."/>
            <person name="Hastings K.E."/>
            <person name="Lemaire P."/>
            <person name="Lindquist E."/>
            <person name="Endo T."/>
            <person name="Hotta K."/>
            <person name="Inaba K."/>
        </authorList>
    </citation>
    <scope>NUCLEOTIDE SEQUENCE [LARGE SCALE GENOMIC DNA]</scope>
    <source>
        <strain evidence="1">wild type</strain>
    </source>
</reference>
<reference evidence="1" key="3">
    <citation type="submission" date="2025-08" db="UniProtKB">
        <authorList>
            <consortium name="Ensembl"/>
        </authorList>
    </citation>
    <scope>IDENTIFICATION</scope>
</reference>
<dbReference type="AlphaFoldDB" id="H2XQF9"/>
<sequence length="34" mass="3908">MRSINYKKTSVLRNRVIFCAVGYCLLQRSGNTNT</sequence>
<dbReference type="Proteomes" id="UP000008144">
    <property type="component" value="Chromosome 12"/>
</dbReference>
<dbReference type="InParanoid" id="H2XQF9"/>
<protein>
    <submittedName>
        <fullName evidence="1">Uncharacterized protein</fullName>
    </submittedName>
</protein>
<evidence type="ECO:0000313" key="1">
    <source>
        <dbReference type="Ensembl" id="ENSCINP00000031893.1"/>
    </source>
</evidence>
<dbReference type="EMBL" id="EAAA01001048">
    <property type="status" value="NOT_ANNOTATED_CDS"/>
    <property type="molecule type" value="Genomic_DNA"/>
</dbReference>
<organism evidence="1 2">
    <name type="scientific">Ciona intestinalis</name>
    <name type="common">Transparent sea squirt</name>
    <name type="synonym">Ascidia intestinalis</name>
    <dbReference type="NCBI Taxonomy" id="7719"/>
    <lineage>
        <taxon>Eukaryota</taxon>
        <taxon>Metazoa</taxon>
        <taxon>Chordata</taxon>
        <taxon>Tunicata</taxon>
        <taxon>Ascidiacea</taxon>
        <taxon>Phlebobranchia</taxon>
        <taxon>Cionidae</taxon>
        <taxon>Ciona</taxon>
    </lineage>
</organism>
<dbReference type="Ensembl" id="ENSCINT00000033890.1">
    <property type="protein sequence ID" value="ENSCINP00000031893.1"/>
    <property type="gene ID" value="ENSCING00000019342.1"/>
</dbReference>
<name>H2XQF9_CIOIN</name>
<reference evidence="1" key="4">
    <citation type="submission" date="2025-09" db="UniProtKB">
        <authorList>
            <consortium name="Ensembl"/>
        </authorList>
    </citation>
    <scope>IDENTIFICATION</scope>
</reference>